<dbReference type="RefSeq" id="XP_022471179.1">
    <property type="nucleotide sequence ID" value="XM_022622334.1"/>
</dbReference>
<dbReference type="OrthoDB" id="10565535at2759"/>
<reference evidence="1 2" key="1">
    <citation type="submission" date="2016-09" db="EMBL/GenBank/DDBJ databases">
        <authorList>
            <person name="Capua I."/>
            <person name="De Benedictis P."/>
            <person name="Joannis T."/>
            <person name="Lombin L.H."/>
            <person name="Cattoli G."/>
        </authorList>
    </citation>
    <scope>NUCLEOTIDE SEQUENCE [LARGE SCALE GENOMIC DNA]</scope>
    <source>
        <strain evidence="1 2">IMI 309357</strain>
    </source>
</reference>
<dbReference type="AlphaFoldDB" id="A0A1G4AY22"/>
<dbReference type="EMBL" id="MJBS01000108">
    <property type="protein sequence ID" value="OHE94015.1"/>
    <property type="molecule type" value="Genomic_DNA"/>
</dbReference>
<comment type="caution">
    <text evidence="1">The sequence shown here is derived from an EMBL/GenBank/DDBJ whole genome shotgun (WGS) entry which is preliminary data.</text>
</comment>
<sequence>TPQPLPTAVRHAEFQVIGSSPSRRVSYCQSIVDKVETNPPNEAPKMRAAMKGATVGHKLSPR</sequence>
<feature type="non-terminal residue" evidence="1">
    <location>
        <position position="1"/>
    </location>
</feature>
<name>A0A1G4AY22_9PEZI</name>
<organism evidence="1 2">
    <name type="scientific">Colletotrichum orchidophilum</name>
    <dbReference type="NCBI Taxonomy" id="1209926"/>
    <lineage>
        <taxon>Eukaryota</taxon>
        <taxon>Fungi</taxon>
        <taxon>Dikarya</taxon>
        <taxon>Ascomycota</taxon>
        <taxon>Pezizomycotina</taxon>
        <taxon>Sordariomycetes</taxon>
        <taxon>Hypocreomycetidae</taxon>
        <taxon>Glomerellales</taxon>
        <taxon>Glomerellaceae</taxon>
        <taxon>Colletotrichum</taxon>
    </lineage>
</organism>
<dbReference type="Proteomes" id="UP000176998">
    <property type="component" value="Unassembled WGS sequence"/>
</dbReference>
<proteinExistence type="predicted"/>
<gene>
    <name evidence="1" type="ORF">CORC01_10707</name>
</gene>
<protein>
    <submittedName>
        <fullName evidence="1">Uncharacterized protein</fullName>
    </submittedName>
</protein>
<accession>A0A1G4AY22</accession>
<dbReference type="GeneID" id="34563844"/>
<evidence type="ECO:0000313" key="1">
    <source>
        <dbReference type="EMBL" id="OHE94015.1"/>
    </source>
</evidence>
<evidence type="ECO:0000313" key="2">
    <source>
        <dbReference type="Proteomes" id="UP000176998"/>
    </source>
</evidence>
<keyword evidence="2" id="KW-1185">Reference proteome</keyword>